<dbReference type="SUPFAM" id="SSF53448">
    <property type="entry name" value="Nucleotide-diphospho-sugar transferases"/>
    <property type="match status" value="1"/>
</dbReference>
<reference evidence="5 6" key="1">
    <citation type="submission" date="2017-03" db="EMBL/GenBank/DDBJ databases">
        <title>Genome sequence of Clostridium thermoalcaliphilum DSM 7309.</title>
        <authorList>
            <person name="Poehlein A."/>
            <person name="Daniel R."/>
        </authorList>
    </citation>
    <scope>NUCLEOTIDE SEQUENCE [LARGE SCALE GENOMIC DNA]</scope>
    <source>
        <strain evidence="5 6">DSM 7309</strain>
    </source>
</reference>
<feature type="domain" description="Glucose-1-phosphate adenylyltransferase/Bifunctional protein GlmU-like C-terminal hexapeptide" evidence="4">
    <location>
        <begin position="285"/>
        <end position="354"/>
    </location>
</feature>
<feature type="domain" description="Nucleotidyl transferase" evidence="3">
    <location>
        <begin position="19"/>
        <end position="156"/>
    </location>
</feature>
<dbReference type="CDD" id="cd04651">
    <property type="entry name" value="LbH_G1P_AT_C"/>
    <property type="match status" value="1"/>
</dbReference>
<dbReference type="NCBIfam" id="TIGR02092">
    <property type="entry name" value="glgD"/>
    <property type="match status" value="1"/>
</dbReference>
<dbReference type="STRING" id="29349.CLOTH_03420"/>
<dbReference type="InterPro" id="IPR011831">
    <property type="entry name" value="ADP-Glc_PPase"/>
</dbReference>
<evidence type="ECO:0000313" key="5">
    <source>
        <dbReference type="EMBL" id="OPJ57060.1"/>
    </source>
</evidence>
<dbReference type="Gene3D" id="3.90.550.10">
    <property type="entry name" value="Spore Coat Polysaccharide Biosynthesis Protein SpsA, Chain A"/>
    <property type="match status" value="1"/>
</dbReference>
<dbReference type="InterPro" id="IPR056818">
    <property type="entry name" value="GlmU/GlgC-like_hexapep"/>
</dbReference>
<dbReference type="Gene3D" id="2.160.10.10">
    <property type="entry name" value="Hexapeptide repeat proteins"/>
    <property type="match status" value="1"/>
</dbReference>
<dbReference type="OrthoDB" id="9803871at2"/>
<evidence type="ECO:0000259" key="4">
    <source>
        <dbReference type="Pfam" id="PF24894"/>
    </source>
</evidence>
<dbReference type="EMBL" id="MZGW01000001">
    <property type="protein sequence ID" value="OPJ57060.1"/>
    <property type="molecule type" value="Genomic_DNA"/>
</dbReference>
<dbReference type="GO" id="GO:0005978">
    <property type="term" value="P:glycogen biosynthetic process"/>
    <property type="evidence" value="ECO:0007669"/>
    <property type="project" value="UniProtKB-KW"/>
</dbReference>
<dbReference type="PANTHER" id="PTHR43523:SF6">
    <property type="entry name" value="GLYCOGEN BIOSYNTHESIS PROTEIN GLGD"/>
    <property type="match status" value="1"/>
</dbReference>
<protein>
    <submittedName>
        <fullName evidence="5">Glycogen biosynthesis protein GlgD</fullName>
    </submittedName>
</protein>
<dbReference type="InterPro" id="IPR011004">
    <property type="entry name" value="Trimer_LpxA-like_sf"/>
</dbReference>
<dbReference type="GO" id="GO:0008878">
    <property type="term" value="F:glucose-1-phosphate adenylyltransferase activity"/>
    <property type="evidence" value="ECO:0007669"/>
    <property type="project" value="InterPro"/>
</dbReference>
<proteinExistence type="inferred from homology"/>
<sequence>MLDVMGIINLSENEGLMGDLTKNRPIASIPIAGRYRVIDFMLSNMVNAGIENVAIFTQEKSRSLREHLGTGKEWDLNRKIDGLFVFGSEVDLSERVVYKGDIRNFKDNLDYIKGSKQKYVVLSRSYMICNIDLKSAIKYHKNSGADITIVYKEIENKDDKFLNCDTLSLDEEGKVSCIGKNIGSREKCNMSMEIYIMKKELLIKIIEDSISGGTHGYLKNAIYHNIEKLNVNSYKFDGYVSCINSIENYHKANIELLDNKVYEELFYKHGYIYTKVKDGAPTKYKESSRVINSIVANGCIIEGIVENSVIGRGVKVGRGTVIRDSVVMAKCNIGENTHVENTILDKNVNVCEEKVLLGHIRKPLVIQKNSKL</sequence>
<dbReference type="InterPro" id="IPR029044">
    <property type="entry name" value="Nucleotide-diphossugar_trans"/>
</dbReference>
<dbReference type="RefSeq" id="WP_079410611.1">
    <property type="nucleotide sequence ID" value="NZ_MZGW01000001.1"/>
</dbReference>
<evidence type="ECO:0000259" key="3">
    <source>
        <dbReference type="Pfam" id="PF00483"/>
    </source>
</evidence>
<dbReference type="PANTHER" id="PTHR43523">
    <property type="entry name" value="GLUCOSE-1-PHOSPHATE ADENYLYLTRANSFERASE-RELATED"/>
    <property type="match status" value="1"/>
</dbReference>
<accession>A0A1V4IB12</accession>
<evidence type="ECO:0000256" key="2">
    <source>
        <dbReference type="ARBA" id="ARBA00023056"/>
    </source>
</evidence>
<keyword evidence="2" id="KW-0320">Glycogen biosynthesis</keyword>
<gene>
    <name evidence="5" type="primary">glgD</name>
    <name evidence="5" type="ORF">CLOTH_03420</name>
</gene>
<name>A0A1V4IB12_9FIRM</name>
<comment type="caution">
    <text evidence="5">The sequence shown here is derived from an EMBL/GenBank/DDBJ whole genome shotgun (WGS) entry which is preliminary data.</text>
</comment>
<dbReference type="Pfam" id="PF24894">
    <property type="entry name" value="Hexapep_GlmU"/>
    <property type="match status" value="1"/>
</dbReference>
<dbReference type="InterPro" id="IPR005835">
    <property type="entry name" value="NTP_transferase_dom"/>
</dbReference>
<dbReference type="CDD" id="cd02508">
    <property type="entry name" value="ADP_Glucose_PP"/>
    <property type="match status" value="1"/>
</dbReference>
<dbReference type="InterPro" id="IPR011832">
    <property type="entry name" value="GlgDAde_trans"/>
</dbReference>
<dbReference type="Pfam" id="PF00483">
    <property type="entry name" value="NTP_transferase"/>
    <property type="match status" value="1"/>
</dbReference>
<organism evidence="5 6">
    <name type="scientific">Alkalithermobacter paradoxus</name>
    <dbReference type="NCBI Taxonomy" id="29349"/>
    <lineage>
        <taxon>Bacteria</taxon>
        <taxon>Bacillati</taxon>
        <taxon>Bacillota</taxon>
        <taxon>Clostridia</taxon>
        <taxon>Peptostreptococcales</taxon>
        <taxon>Tepidibacteraceae</taxon>
        <taxon>Alkalithermobacter</taxon>
    </lineage>
</organism>
<keyword evidence="6" id="KW-1185">Reference proteome</keyword>
<evidence type="ECO:0000256" key="1">
    <source>
        <dbReference type="ARBA" id="ARBA00010443"/>
    </source>
</evidence>
<evidence type="ECO:0000313" key="6">
    <source>
        <dbReference type="Proteomes" id="UP000190140"/>
    </source>
</evidence>
<comment type="similarity">
    <text evidence="1">Belongs to the bacterial/plant glucose-1-phosphate adenylyltransferase family.</text>
</comment>
<dbReference type="SUPFAM" id="SSF51161">
    <property type="entry name" value="Trimeric LpxA-like enzymes"/>
    <property type="match status" value="1"/>
</dbReference>
<dbReference type="AlphaFoldDB" id="A0A1V4IB12"/>
<dbReference type="Proteomes" id="UP000190140">
    <property type="component" value="Unassembled WGS sequence"/>
</dbReference>